<organism evidence="1 2">
    <name type="scientific">Bacillus thuringiensis subsp. medellin</name>
    <dbReference type="NCBI Taxonomy" id="79672"/>
    <lineage>
        <taxon>Bacteria</taxon>
        <taxon>Bacillati</taxon>
        <taxon>Bacillota</taxon>
        <taxon>Bacilli</taxon>
        <taxon>Bacillales</taxon>
        <taxon>Bacillaceae</taxon>
        <taxon>Bacillus</taxon>
        <taxon>Bacillus cereus group</taxon>
    </lineage>
</organism>
<gene>
    <name evidence="1" type="ORF">BK784_34705</name>
</gene>
<evidence type="ECO:0000313" key="2">
    <source>
        <dbReference type="Proteomes" id="UP000195160"/>
    </source>
</evidence>
<comment type="caution">
    <text evidence="1">The sequence shown here is derived from an EMBL/GenBank/DDBJ whole genome shotgun (WGS) entry which is preliminary data.</text>
</comment>
<evidence type="ECO:0000313" key="1">
    <source>
        <dbReference type="EMBL" id="OUB84748.1"/>
    </source>
</evidence>
<name>A0A9X6MYJ1_BACTV</name>
<sequence>MRDNYGDIQYNKKLFSNEKDFNDGDYSFVDISRFSVITSRKRRPDVNYICRRIRNAWAYSIVQQNLKFVICVLLKSSGNIVFIRNSTKKSRK</sequence>
<dbReference type="AlphaFoldDB" id="A0A9X6MYJ1"/>
<reference evidence="1 2" key="1">
    <citation type="submission" date="2016-10" db="EMBL/GenBank/DDBJ databases">
        <title>Comparative genomics of Bacillus thuringiensis reveals a path to pathogens against multiple invertebrate hosts.</title>
        <authorList>
            <person name="Zheng J."/>
            <person name="Gao Q."/>
            <person name="Liu H."/>
            <person name="Peng D."/>
            <person name="Ruan L."/>
            <person name="Sun M."/>
        </authorList>
    </citation>
    <scope>NUCLEOTIDE SEQUENCE [LARGE SCALE GENOMIC DNA]</scope>
    <source>
        <strain evidence="1">T30001</strain>
    </source>
</reference>
<proteinExistence type="predicted"/>
<accession>A0A9X6MYJ1</accession>
<dbReference type="Proteomes" id="UP000195160">
    <property type="component" value="Unassembled WGS sequence"/>
</dbReference>
<dbReference type="EMBL" id="MOOV01000278">
    <property type="protein sequence ID" value="OUB84748.1"/>
    <property type="molecule type" value="Genomic_DNA"/>
</dbReference>
<protein>
    <submittedName>
        <fullName evidence="1">Uncharacterized protein</fullName>
    </submittedName>
</protein>